<dbReference type="AlphaFoldDB" id="A0A1J5PUK6"/>
<accession>A0A1J5PUK6</accession>
<feature type="domain" description="Surface glycan-binding protein B xyloglucan binding" evidence="1">
    <location>
        <begin position="18"/>
        <end position="180"/>
    </location>
</feature>
<protein>
    <recommendedName>
        <fullName evidence="1">Surface glycan-binding protein B xyloglucan binding domain-containing protein</fullName>
    </recommendedName>
</protein>
<dbReference type="EMBL" id="MLJW01003733">
    <property type="protein sequence ID" value="OIQ71423.1"/>
    <property type="molecule type" value="Genomic_DNA"/>
</dbReference>
<name>A0A1J5PUK6_9ZZZZ</name>
<sequence>MYSGNPGSGWPPYNPDFPGNTSQYMVLKNGVLAAGEGNTYSNYAILMNAAQWVPAANISDAPGNWAFKFEVSVPKSWNGGSIDILSGVGGFTARWEPWQKTAATTAPYTTNRWVTVTIPLSSFKASDPTLGDGEGASIAKLADLVTASGSTACTVYIHNYSKSATATGFYGAFDNFRCVKIK</sequence>
<dbReference type="Pfam" id="PF18329">
    <property type="entry name" value="SGBP_B_XBD"/>
    <property type="match status" value="1"/>
</dbReference>
<comment type="caution">
    <text evidence="2">The sequence shown here is derived from an EMBL/GenBank/DDBJ whole genome shotgun (WGS) entry which is preliminary data.</text>
</comment>
<proteinExistence type="predicted"/>
<dbReference type="GO" id="GO:0030247">
    <property type="term" value="F:polysaccharide binding"/>
    <property type="evidence" value="ECO:0007669"/>
    <property type="project" value="InterPro"/>
</dbReference>
<dbReference type="InterPro" id="IPR040475">
    <property type="entry name" value="SGBP_B_XBD"/>
</dbReference>
<organism evidence="2">
    <name type="scientific">mine drainage metagenome</name>
    <dbReference type="NCBI Taxonomy" id="410659"/>
    <lineage>
        <taxon>unclassified sequences</taxon>
        <taxon>metagenomes</taxon>
        <taxon>ecological metagenomes</taxon>
    </lineage>
</organism>
<evidence type="ECO:0000259" key="1">
    <source>
        <dbReference type="Pfam" id="PF18329"/>
    </source>
</evidence>
<reference evidence="2" key="1">
    <citation type="submission" date="2016-10" db="EMBL/GenBank/DDBJ databases">
        <title>Sequence of Gallionella enrichment culture.</title>
        <authorList>
            <person name="Poehlein A."/>
            <person name="Muehling M."/>
            <person name="Daniel R."/>
        </authorList>
    </citation>
    <scope>NUCLEOTIDE SEQUENCE</scope>
</reference>
<evidence type="ECO:0000313" key="2">
    <source>
        <dbReference type="EMBL" id="OIQ71423.1"/>
    </source>
</evidence>
<gene>
    <name evidence="2" type="ORF">GALL_469580</name>
</gene>